<keyword evidence="2" id="KW-0472">Membrane</keyword>
<evidence type="ECO:0000259" key="3">
    <source>
        <dbReference type="Pfam" id="PF24346"/>
    </source>
</evidence>
<dbReference type="RefSeq" id="WP_313544484.1">
    <property type="nucleotide sequence ID" value="NZ_CP134880.1"/>
</dbReference>
<protein>
    <recommendedName>
        <fullName evidence="3">DUF7507 domain-containing protein</fullName>
    </recommendedName>
</protein>
<dbReference type="NCBIfam" id="TIGR01451">
    <property type="entry name" value="B_ant_repeat"/>
    <property type="match status" value="1"/>
</dbReference>
<keyword evidence="2" id="KW-1133">Transmembrane helix</keyword>
<dbReference type="InterPro" id="IPR013320">
    <property type="entry name" value="ConA-like_dom_sf"/>
</dbReference>
<evidence type="ECO:0000256" key="2">
    <source>
        <dbReference type="SAM" id="Phobius"/>
    </source>
</evidence>
<evidence type="ECO:0000256" key="1">
    <source>
        <dbReference type="SAM" id="MobiDB-lite"/>
    </source>
</evidence>
<feature type="domain" description="DUF7507" evidence="3">
    <location>
        <begin position="456"/>
        <end position="544"/>
    </location>
</feature>
<feature type="compositionally biased region" description="Low complexity" evidence="1">
    <location>
        <begin position="570"/>
        <end position="601"/>
    </location>
</feature>
<gene>
    <name evidence="4" type="ORF">RN607_03975</name>
</gene>
<dbReference type="KEGG" id="dcp:RN607_03975"/>
<dbReference type="Gene3D" id="2.60.120.200">
    <property type="match status" value="1"/>
</dbReference>
<dbReference type="EMBL" id="CP134880">
    <property type="protein sequence ID" value="WNM28169.1"/>
    <property type="molecule type" value="Genomic_DNA"/>
</dbReference>
<reference evidence="4" key="1">
    <citation type="submission" date="2023-09" db="EMBL/GenBank/DDBJ databases">
        <title>Demequina sp. a novel bacteria isolated from Capsicum annuum.</title>
        <authorList>
            <person name="Humaira Z."/>
            <person name="Lee J."/>
            <person name="Cho D."/>
        </authorList>
    </citation>
    <scope>NUCLEOTIDE SEQUENCE</scope>
    <source>
        <strain evidence="4">PMTSA13</strain>
    </source>
</reference>
<feature type="region of interest" description="Disordered" evidence="1">
    <location>
        <begin position="570"/>
        <end position="622"/>
    </location>
</feature>
<dbReference type="InterPro" id="IPR047589">
    <property type="entry name" value="DUF11_rpt"/>
</dbReference>
<feature type="transmembrane region" description="Helical" evidence="2">
    <location>
        <begin position="630"/>
        <end position="648"/>
    </location>
</feature>
<name>A0AA96JGP3_9MICO</name>
<accession>A0AA96JGP3</accession>
<sequence>MPEGDILASSRVRTSIRSVPVGVVALLAVAAPAAHAALLGTLLLDETFAGTSVADSRAMGLGDACLTSATAAPTAGESDLGPCVSTVGAPGATSDPGYLQLTDVRGNRVGGMLFDRALPSSAGLVIQFDQYQYGGSGADGIGFFLTDGSYSLTTAGGDGGSLGYAQKGGMPGVDGGYLGVGLDAFGNFVADTETRGSGCAVPSPYSATPNTVTLRGPGDGTVGYCMLASTVDASGASTLPATLRSATGPDGALRNVRITVSPDAMPLVTVEIDFTGTGTDFQAVLSYQMTDAAPSTYKFGFSSSTGGSTDVHLIRNVRFTTVDALGSLSLVAQVDNSVSHATTYTVGDVVPVQLVVTNTGLEPVTGVTVTSPTVAHLVCPSDSLGAAGTADSSMVCTGTHAVSVGDVTQATLTLDATAAAVDSTSATVSAADSVQVDLVLAEPGLSVGTTPTLEDADGDGDADPGERVDYAYTVTNTGNVPLTDVAVIGSVAGATTCESTTLAPGASTTCTAAAPYVVTPADVVAGRIVDPATASGEPPAGVATPSPAAAVALVPVSVAAPVPAEAAADASDTAPSVAASPSPVTASPSAEAGAAAPTVAADQVTKVESDPATRAPGGALASTGAETAPLAWVSLALAAAGAGSLMLGRRVMRR</sequence>
<dbReference type="InterPro" id="IPR055354">
    <property type="entry name" value="DUF7507"/>
</dbReference>
<proteinExistence type="predicted"/>
<keyword evidence="2" id="KW-0812">Transmembrane</keyword>
<dbReference type="SUPFAM" id="SSF49899">
    <property type="entry name" value="Concanavalin A-like lectins/glucanases"/>
    <property type="match status" value="1"/>
</dbReference>
<dbReference type="AlphaFoldDB" id="A0AA96JGP3"/>
<dbReference type="Proteomes" id="UP001303408">
    <property type="component" value="Chromosome"/>
</dbReference>
<evidence type="ECO:0000313" key="4">
    <source>
        <dbReference type="EMBL" id="WNM28169.1"/>
    </source>
</evidence>
<dbReference type="Pfam" id="PF24346">
    <property type="entry name" value="DUF7507"/>
    <property type="match status" value="1"/>
</dbReference>
<organism evidence="4">
    <name type="scientific">Demequina capsici</name>
    <dbReference type="NCBI Taxonomy" id="3075620"/>
    <lineage>
        <taxon>Bacteria</taxon>
        <taxon>Bacillati</taxon>
        <taxon>Actinomycetota</taxon>
        <taxon>Actinomycetes</taxon>
        <taxon>Micrococcales</taxon>
        <taxon>Demequinaceae</taxon>
        <taxon>Demequina</taxon>
    </lineage>
</organism>